<evidence type="ECO:0000313" key="2">
    <source>
        <dbReference type="Proteomes" id="UP001451303"/>
    </source>
</evidence>
<name>A0ABR3D2M8_NEUIN</name>
<reference evidence="1 2" key="1">
    <citation type="submission" date="2023-09" db="EMBL/GenBank/DDBJ databases">
        <title>Multi-omics analysis of a traditional fermented food reveals byproduct-associated fungal strains for waste-to-food upcycling.</title>
        <authorList>
            <consortium name="Lawrence Berkeley National Laboratory"/>
            <person name="Rekdal V.M."/>
            <person name="Villalobos-Escobedo J.M."/>
            <person name="Rodriguez-Valeron N."/>
            <person name="Garcia M.O."/>
            <person name="Vasquez D.P."/>
            <person name="Damayanti I."/>
            <person name="Sorensen P.M."/>
            <person name="Baidoo E.E."/>
            <person name="De Carvalho A.C."/>
            <person name="Riley R."/>
            <person name="Lipzen A."/>
            <person name="He G."/>
            <person name="Yan M."/>
            <person name="Haridas S."/>
            <person name="Daum C."/>
            <person name="Yoshinaga Y."/>
            <person name="Ng V."/>
            <person name="Grigoriev I.V."/>
            <person name="Munk R."/>
            <person name="Nuraida L."/>
            <person name="Wijaya C.H."/>
            <person name="Morales P.-C."/>
            <person name="Keasling J.D."/>
        </authorList>
    </citation>
    <scope>NUCLEOTIDE SEQUENCE [LARGE SCALE GENOMIC DNA]</scope>
    <source>
        <strain evidence="1 2">FGSC 2613</strain>
    </source>
</reference>
<proteinExistence type="predicted"/>
<organism evidence="1 2">
    <name type="scientific">Neurospora intermedia</name>
    <dbReference type="NCBI Taxonomy" id="5142"/>
    <lineage>
        <taxon>Eukaryota</taxon>
        <taxon>Fungi</taxon>
        <taxon>Dikarya</taxon>
        <taxon>Ascomycota</taxon>
        <taxon>Pezizomycotina</taxon>
        <taxon>Sordariomycetes</taxon>
        <taxon>Sordariomycetidae</taxon>
        <taxon>Sordariales</taxon>
        <taxon>Sordariaceae</taxon>
        <taxon>Neurospora</taxon>
    </lineage>
</organism>
<protein>
    <submittedName>
        <fullName evidence="1">Uncharacterized protein</fullName>
    </submittedName>
</protein>
<dbReference type="Proteomes" id="UP001451303">
    <property type="component" value="Unassembled WGS sequence"/>
</dbReference>
<keyword evidence="2" id="KW-1185">Reference proteome</keyword>
<sequence length="128" mass="14219">MTLGECDRPTIKGRQLDWPPLKVANKPDKFTNAGLDSNIRWQNVDQINTNWVPLRINGRPQNPFLHKDDSVGTPALLAGFAASFIKNRETSGTTRRGDRHAELVRMLTPSASFKVSVTLGSSPQQHTL</sequence>
<comment type="caution">
    <text evidence="1">The sequence shown here is derived from an EMBL/GenBank/DDBJ whole genome shotgun (WGS) entry which is preliminary data.</text>
</comment>
<evidence type="ECO:0000313" key="1">
    <source>
        <dbReference type="EMBL" id="KAL0466894.1"/>
    </source>
</evidence>
<accession>A0ABR3D2M8</accession>
<gene>
    <name evidence="1" type="ORF">QR685DRAFT_574959</name>
</gene>
<dbReference type="EMBL" id="JAVLET010000011">
    <property type="protein sequence ID" value="KAL0466894.1"/>
    <property type="molecule type" value="Genomic_DNA"/>
</dbReference>